<comment type="similarity">
    <text evidence="2">Belongs to the ABC-2 integral membrane protein family.</text>
</comment>
<evidence type="ECO:0000313" key="10">
    <source>
        <dbReference type="EMBL" id="MBW4362072.1"/>
    </source>
</evidence>
<dbReference type="PROSITE" id="PS51012">
    <property type="entry name" value="ABC_TM2"/>
    <property type="match status" value="1"/>
</dbReference>
<comment type="subcellular location">
    <subcellularLocation>
        <location evidence="1">Cell membrane</location>
        <topology evidence="1">Multi-pass membrane protein</topology>
    </subcellularLocation>
</comment>
<feature type="transmembrane region" description="Helical" evidence="8">
    <location>
        <begin position="309"/>
        <end position="333"/>
    </location>
</feature>
<dbReference type="InterPro" id="IPR051449">
    <property type="entry name" value="ABC-2_transporter_component"/>
</dbReference>
<feature type="transmembrane region" description="Helical" evidence="8">
    <location>
        <begin position="276"/>
        <end position="297"/>
    </location>
</feature>
<evidence type="ECO:0000256" key="4">
    <source>
        <dbReference type="ARBA" id="ARBA00022475"/>
    </source>
</evidence>
<dbReference type="InterPro" id="IPR047817">
    <property type="entry name" value="ABC2_TM_bact-type"/>
</dbReference>
<feature type="domain" description="ABC transmembrane type-2" evidence="9">
    <location>
        <begin position="170"/>
        <end position="424"/>
    </location>
</feature>
<evidence type="ECO:0000259" key="9">
    <source>
        <dbReference type="PROSITE" id="PS51012"/>
    </source>
</evidence>
<dbReference type="Pfam" id="PF12698">
    <property type="entry name" value="ABC2_membrane_3"/>
    <property type="match status" value="1"/>
</dbReference>
<accession>A0ABS6XZK2</accession>
<sequence length="427" mass="47714">MLYKLWMSVYKEFLLLKRDMGGVVTLFLMPLVLIITVTLIQDSSYKKENDVKIPILLVDYDKGNVSKTIFDNLQKSNVFSVVTSLDATPITEAVAKEAVFKGKYQLAIIIPSHLSTDLQAKIDQNVQKIVSSLGFADSLATKSNTKLVDQKEVKLYFDPAVQLSFKSGVMNGIDKMISQIETKSIYTTFQEQLGEEDAKFEQKSFITFKEIVPKINNKEIRPNSVQHNVPAWTLFAIFFIVIPLSINMVKEKTQGTFIRLRTNPVSNKIVLAGKTVMYLIICLIQFYMMVAVAIFLFPHLGLPALNVEGHLILMSIVALFSGLAAIGFGILLGTIAKTQEQSAPFGATAVIILAAIGGVWVPVFAMPKIMQIIAQSSPMNWGLEAFYDVLLRNATFWDLVPELFLLFLFFVVTTTLALLYDKKKRAV</sequence>
<feature type="transmembrane region" description="Helical" evidence="8">
    <location>
        <begin position="229"/>
        <end position="249"/>
    </location>
</feature>
<reference evidence="10 11" key="1">
    <citation type="submission" date="2021-07" db="EMBL/GenBank/DDBJ databases">
        <title>Flavobacterium sp. nov. isolated from sediment on the Taihu Lake.</title>
        <authorList>
            <person name="Qu J.-H."/>
        </authorList>
    </citation>
    <scope>NUCLEOTIDE SEQUENCE [LARGE SCALE GENOMIC DNA]</scope>
    <source>
        <strain evidence="10 11">NAS39</strain>
    </source>
</reference>
<dbReference type="RefSeq" id="WP_219318559.1">
    <property type="nucleotide sequence ID" value="NZ_JAHWYN010000017.1"/>
</dbReference>
<dbReference type="PANTHER" id="PTHR30294:SF38">
    <property type="entry name" value="TRANSPORT PERMEASE PROTEIN"/>
    <property type="match status" value="1"/>
</dbReference>
<evidence type="ECO:0000313" key="11">
    <source>
        <dbReference type="Proteomes" id="UP000812031"/>
    </source>
</evidence>
<organism evidence="10 11">
    <name type="scientific">Flavobacterium taihuense</name>
    <dbReference type="NCBI Taxonomy" id="2857508"/>
    <lineage>
        <taxon>Bacteria</taxon>
        <taxon>Pseudomonadati</taxon>
        <taxon>Bacteroidota</taxon>
        <taxon>Flavobacteriia</taxon>
        <taxon>Flavobacteriales</taxon>
        <taxon>Flavobacteriaceae</taxon>
        <taxon>Flavobacterium</taxon>
    </lineage>
</organism>
<dbReference type="PANTHER" id="PTHR30294">
    <property type="entry name" value="MEMBRANE COMPONENT OF ABC TRANSPORTER YHHJ-RELATED"/>
    <property type="match status" value="1"/>
</dbReference>
<protein>
    <submittedName>
        <fullName evidence="10">ABC transporter permease</fullName>
    </submittedName>
</protein>
<keyword evidence="3" id="KW-0813">Transport</keyword>
<keyword evidence="4" id="KW-1003">Cell membrane</keyword>
<proteinExistence type="inferred from homology"/>
<feature type="transmembrane region" description="Helical" evidence="8">
    <location>
        <begin position="403"/>
        <end position="420"/>
    </location>
</feature>
<keyword evidence="11" id="KW-1185">Reference proteome</keyword>
<evidence type="ECO:0000256" key="1">
    <source>
        <dbReference type="ARBA" id="ARBA00004651"/>
    </source>
</evidence>
<evidence type="ECO:0000256" key="6">
    <source>
        <dbReference type="ARBA" id="ARBA00022989"/>
    </source>
</evidence>
<evidence type="ECO:0000256" key="3">
    <source>
        <dbReference type="ARBA" id="ARBA00022448"/>
    </source>
</evidence>
<evidence type="ECO:0000256" key="7">
    <source>
        <dbReference type="ARBA" id="ARBA00023136"/>
    </source>
</evidence>
<feature type="transmembrane region" description="Helical" evidence="8">
    <location>
        <begin position="21"/>
        <end position="40"/>
    </location>
</feature>
<gene>
    <name evidence="10" type="ORF">KZH69_16400</name>
</gene>
<evidence type="ECO:0000256" key="5">
    <source>
        <dbReference type="ARBA" id="ARBA00022692"/>
    </source>
</evidence>
<name>A0ABS6XZK2_9FLAO</name>
<comment type="caution">
    <text evidence="10">The sequence shown here is derived from an EMBL/GenBank/DDBJ whole genome shotgun (WGS) entry which is preliminary data.</text>
</comment>
<evidence type="ECO:0000256" key="2">
    <source>
        <dbReference type="ARBA" id="ARBA00007783"/>
    </source>
</evidence>
<dbReference type="EMBL" id="JAHWYN010000017">
    <property type="protein sequence ID" value="MBW4362072.1"/>
    <property type="molecule type" value="Genomic_DNA"/>
</dbReference>
<keyword evidence="6 8" id="KW-1133">Transmembrane helix</keyword>
<feature type="transmembrane region" description="Helical" evidence="8">
    <location>
        <begin position="345"/>
        <end position="365"/>
    </location>
</feature>
<dbReference type="InterPro" id="IPR013525">
    <property type="entry name" value="ABC2_TM"/>
</dbReference>
<keyword evidence="7 8" id="KW-0472">Membrane</keyword>
<evidence type="ECO:0000256" key="8">
    <source>
        <dbReference type="SAM" id="Phobius"/>
    </source>
</evidence>
<dbReference type="Proteomes" id="UP000812031">
    <property type="component" value="Unassembled WGS sequence"/>
</dbReference>
<keyword evidence="5 8" id="KW-0812">Transmembrane</keyword>